<reference evidence="1" key="2">
    <citation type="journal article" date="2006" name="PLoS Pathog.">
        <title>New perspectives on host-parasite interplay by comparative transcriptomic and proteomic analyses of Schistosoma japonicum.</title>
        <authorList>
            <person name="Liu F."/>
            <person name="Lu J."/>
            <person name="Hu W."/>
            <person name="Wang S.Y."/>
            <person name="Cui S.J."/>
            <person name="Chi M."/>
            <person name="Yan Q."/>
            <person name="Wang X.R."/>
            <person name="Song H.D."/>
            <person name="Xu X.N."/>
            <person name="Wang J.J."/>
            <person name="Zhang X.L."/>
            <person name="Zhang X."/>
            <person name="Wang Z.Q."/>
            <person name="Xue C.L."/>
            <person name="Brindley P.J."/>
            <person name="McManus D.P."/>
            <person name="Yang P.Y."/>
            <person name="Feng Z."/>
            <person name="Chen Z."/>
            <person name="Han Z.G."/>
        </authorList>
    </citation>
    <scope>NUCLEOTIDE SEQUENCE</scope>
</reference>
<sequence>MKAEYRKPVYNPFKLPLVLVHDPALHVKFSAQVTFAEYLRPSPKLGLMAADFSAQLRL</sequence>
<reference evidence="1" key="1">
    <citation type="submission" date="2005-01" db="EMBL/GenBank/DDBJ databases">
        <authorList>
            <person name="Han Z."/>
        </authorList>
    </citation>
    <scope>NUCLEOTIDE SEQUENCE</scope>
</reference>
<dbReference type="AlphaFoldDB" id="Q5BS18"/>
<dbReference type="EMBL" id="AY915446">
    <property type="protein sequence ID" value="AAX30667.1"/>
    <property type="molecule type" value="mRNA"/>
</dbReference>
<protein>
    <submittedName>
        <fullName evidence="1">SJCHGC06740 protein</fullName>
    </submittedName>
</protein>
<evidence type="ECO:0000313" key="1">
    <source>
        <dbReference type="EMBL" id="AAX30667.1"/>
    </source>
</evidence>
<proteinExistence type="evidence at transcript level"/>
<feature type="non-terminal residue" evidence="1">
    <location>
        <position position="1"/>
    </location>
</feature>
<accession>Q5BS18</accession>
<organism evidence="1">
    <name type="scientific">Schistosoma japonicum</name>
    <name type="common">Blood fluke</name>
    <dbReference type="NCBI Taxonomy" id="6182"/>
    <lineage>
        <taxon>Eukaryota</taxon>
        <taxon>Metazoa</taxon>
        <taxon>Spiralia</taxon>
        <taxon>Lophotrochozoa</taxon>
        <taxon>Platyhelminthes</taxon>
        <taxon>Trematoda</taxon>
        <taxon>Digenea</taxon>
        <taxon>Strigeidida</taxon>
        <taxon>Schistosomatoidea</taxon>
        <taxon>Schistosomatidae</taxon>
        <taxon>Schistosoma</taxon>
    </lineage>
</organism>
<name>Q5BS18_SCHJA</name>